<dbReference type="EMBL" id="JAVHJO010000001">
    <property type="protein sequence ID" value="KAK6543628.1"/>
    <property type="molecule type" value="Genomic_DNA"/>
</dbReference>
<organism evidence="2 3">
    <name type="scientific">Orbilia ellipsospora</name>
    <dbReference type="NCBI Taxonomy" id="2528407"/>
    <lineage>
        <taxon>Eukaryota</taxon>
        <taxon>Fungi</taxon>
        <taxon>Dikarya</taxon>
        <taxon>Ascomycota</taxon>
        <taxon>Pezizomycotina</taxon>
        <taxon>Orbiliomycetes</taxon>
        <taxon>Orbiliales</taxon>
        <taxon>Orbiliaceae</taxon>
        <taxon>Orbilia</taxon>
    </lineage>
</organism>
<accession>A0AAV9XNQ6</accession>
<keyword evidence="3" id="KW-1185">Reference proteome</keyword>
<protein>
    <recommendedName>
        <fullName evidence="1">F-box domain-containing protein</fullName>
    </recommendedName>
</protein>
<dbReference type="SUPFAM" id="SSF81383">
    <property type="entry name" value="F-box domain"/>
    <property type="match status" value="1"/>
</dbReference>
<reference evidence="2 3" key="1">
    <citation type="submission" date="2019-10" db="EMBL/GenBank/DDBJ databases">
        <authorList>
            <person name="Palmer J.M."/>
        </authorList>
    </citation>
    <scope>NUCLEOTIDE SEQUENCE [LARGE SCALE GENOMIC DNA]</scope>
    <source>
        <strain evidence="2 3">TWF694</strain>
    </source>
</reference>
<dbReference type="PROSITE" id="PS50181">
    <property type="entry name" value="FBOX"/>
    <property type="match status" value="1"/>
</dbReference>
<dbReference type="InterPro" id="IPR036047">
    <property type="entry name" value="F-box-like_dom_sf"/>
</dbReference>
<dbReference type="AlphaFoldDB" id="A0AAV9XNQ6"/>
<comment type="caution">
    <text evidence="2">The sequence shown here is derived from an EMBL/GenBank/DDBJ whole genome shotgun (WGS) entry which is preliminary data.</text>
</comment>
<evidence type="ECO:0000313" key="3">
    <source>
        <dbReference type="Proteomes" id="UP001365542"/>
    </source>
</evidence>
<dbReference type="Proteomes" id="UP001365542">
    <property type="component" value="Unassembled WGS sequence"/>
</dbReference>
<evidence type="ECO:0000259" key="1">
    <source>
        <dbReference type="PROSITE" id="PS50181"/>
    </source>
</evidence>
<evidence type="ECO:0000313" key="2">
    <source>
        <dbReference type="EMBL" id="KAK6543628.1"/>
    </source>
</evidence>
<gene>
    <name evidence="2" type="ORF">TWF694_000371</name>
</gene>
<feature type="domain" description="F-box" evidence="1">
    <location>
        <begin position="61"/>
        <end position="106"/>
    </location>
</feature>
<proteinExistence type="predicted"/>
<dbReference type="InterPro" id="IPR001810">
    <property type="entry name" value="F-box_dom"/>
</dbReference>
<name>A0AAV9XNQ6_9PEZI</name>
<sequence length="313" mass="36343">MRTASRIRFAKDFYQAVRSKKNTTNVYISSDLNTKPKFDSGKSTILTKGWIPKVMRIFNPSCPILDLPVEIHEEILRRLPYEDHYNAASVMPLWWEILQLQEFRSMRFSDEYTGMDNVCHFSMREPVIGPMAAHVNKYGWQCGHCHRFMRAVRRHKLFTRRDLLLCVSRRGKVTVKIYRPHIGDFEISNSPLLALDLMSMERKNRVIPEMENESGWGLGIQTIAGCGQHHLVRDHLENPRTFEGHDILGRVKLGKYNDNVPEFLNKVKSYMNGIVFADDPEAEAYSVLFDGRPNDTGDILISVYVQRQNPNKR</sequence>